<keyword evidence="1" id="KW-1133">Transmembrane helix</keyword>
<organism evidence="2 3">
    <name type="scientific">Tetranychus urticae</name>
    <name type="common">Two-spotted spider mite</name>
    <dbReference type="NCBI Taxonomy" id="32264"/>
    <lineage>
        <taxon>Eukaryota</taxon>
        <taxon>Metazoa</taxon>
        <taxon>Ecdysozoa</taxon>
        <taxon>Arthropoda</taxon>
        <taxon>Chelicerata</taxon>
        <taxon>Arachnida</taxon>
        <taxon>Acari</taxon>
        <taxon>Acariformes</taxon>
        <taxon>Trombidiformes</taxon>
        <taxon>Prostigmata</taxon>
        <taxon>Eleutherengona</taxon>
        <taxon>Raphignathae</taxon>
        <taxon>Tetranychoidea</taxon>
        <taxon>Tetranychidae</taxon>
        <taxon>Tetranychus</taxon>
    </lineage>
</organism>
<name>T1KZ93_TETUR</name>
<keyword evidence="1" id="KW-0812">Transmembrane</keyword>
<dbReference type="EnsemblMetazoa" id="tetur28g00800.1">
    <property type="protein sequence ID" value="tetur28g00800.1"/>
    <property type="gene ID" value="tetur28g00800"/>
</dbReference>
<protein>
    <submittedName>
        <fullName evidence="2">Uncharacterized protein</fullName>
    </submittedName>
</protein>
<dbReference type="EMBL" id="CAEY01000737">
    <property type="status" value="NOT_ANNOTATED_CDS"/>
    <property type="molecule type" value="Genomic_DNA"/>
</dbReference>
<evidence type="ECO:0000313" key="3">
    <source>
        <dbReference type="Proteomes" id="UP000015104"/>
    </source>
</evidence>
<keyword evidence="1" id="KW-0472">Membrane</keyword>
<feature type="transmembrane region" description="Helical" evidence="1">
    <location>
        <begin position="12"/>
        <end position="33"/>
    </location>
</feature>
<dbReference type="HOGENOM" id="CLU_3336204_0_0_1"/>
<evidence type="ECO:0000313" key="2">
    <source>
        <dbReference type="EnsemblMetazoa" id="tetur28g00800.1"/>
    </source>
</evidence>
<reference evidence="3" key="1">
    <citation type="submission" date="2011-08" db="EMBL/GenBank/DDBJ databases">
        <authorList>
            <person name="Rombauts S."/>
        </authorList>
    </citation>
    <scope>NUCLEOTIDE SEQUENCE</scope>
    <source>
        <strain evidence="3">London</strain>
    </source>
</reference>
<evidence type="ECO:0000256" key="1">
    <source>
        <dbReference type="SAM" id="Phobius"/>
    </source>
</evidence>
<dbReference type="Proteomes" id="UP000015104">
    <property type="component" value="Unassembled WGS sequence"/>
</dbReference>
<keyword evidence="3" id="KW-1185">Reference proteome</keyword>
<sequence length="38" mass="4752">MDNSLSDFKNRIFQLYLFGFIYLLFAHKHCLYFHKRSH</sequence>
<reference evidence="2" key="2">
    <citation type="submission" date="2015-06" db="UniProtKB">
        <authorList>
            <consortium name="EnsemblMetazoa"/>
        </authorList>
    </citation>
    <scope>IDENTIFICATION</scope>
</reference>
<dbReference type="AlphaFoldDB" id="T1KZ93"/>
<proteinExistence type="predicted"/>
<accession>T1KZ93</accession>